<dbReference type="RefSeq" id="WP_153466805.1">
    <property type="nucleotide sequence ID" value="NZ_WBOF01000002.1"/>
</dbReference>
<reference evidence="2 3" key="1">
    <citation type="submission" date="2019-09" db="EMBL/GenBank/DDBJ databases">
        <title>Genome Sequences of Streptomyces kaniharaensis ATCC 21070.</title>
        <authorList>
            <person name="Zhu W."/>
            <person name="De Crecy-Lagard V."/>
            <person name="Richards N.G."/>
        </authorList>
    </citation>
    <scope>NUCLEOTIDE SEQUENCE [LARGE SCALE GENOMIC DNA]</scope>
    <source>
        <strain evidence="2 3">SF-557</strain>
    </source>
</reference>
<comment type="caution">
    <text evidence="2">The sequence shown here is derived from an EMBL/GenBank/DDBJ whole genome shotgun (WGS) entry which is preliminary data.</text>
</comment>
<dbReference type="AlphaFoldDB" id="A0A6N7KWK2"/>
<evidence type="ECO:0008006" key="4">
    <source>
        <dbReference type="Google" id="ProtNLM"/>
    </source>
</evidence>
<evidence type="ECO:0000313" key="3">
    <source>
        <dbReference type="Proteomes" id="UP000450000"/>
    </source>
</evidence>
<keyword evidence="1" id="KW-0732">Signal</keyword>
<dbReference type="OrthoDB" id="9919700at2"/>
<organism evidence="2 3">
    <name type="scientific">Streptomyces kaniharaensis</name>
    <dbReference type="NCBI Taxonomy" id="212423"/>
    <lineage>
        <taxon>Bacteria</taxon>
        <taxon>Bacillati</taxon>
        <taxon>Actinomycetota</taxon>
        <taxon>Actinomycetes</taxon>
        <taxon>Kitasatosporales</taxon>
        <taxon>Streptomycetaceae</taxon>
        <taxon>Streptomyces</taxon>
    </lineage>
</organism>
<proteinExistence type="predicted"/>
<evidence type="ECO:0000256" key="1">
    <source>
        <dbReference type="SAM" id="SignalP"/>
    </source>
</evidence>
<accession>A0A6N7KWK2</accession>
<evidence type="ECO:0000313" key="2">
    <source>
        <dbReference type="EMBL" id="MQS16042.1"/>
    </source>
</evidence>
<dbReference type="EMBL" id="WBOF01000002">
    <property type="protein sequence ID" value="MQS16042.1"/>
    <property type="molecule type" value="Genomic_DNA"/>
</dbReference>
<dbReference type="Proteomes" id="UP000450000">
    <property type="component" value="Unassembled WGS sequence"/>
</dbReference>
<sequence length="107" mass="11538">MRPTTCIAATLAMLAALTACVSTTTPTTTAPDDSPALRWARTQFLLADHATGNTLCHGRDRDGIESAIGYAMIHAPNDNIPDQDRRDAMRHVITVMCHSPSAPKTHQ</sequence>
<dbReference type="PROSITE" id="PS51257">
    <property type="entry name" value="PROKAR_LIPOPROTEIN"/>
    <property type="match status" value="1"/>
</dbReference>
<feature type="chain" id="PRO_5038991795" description="DUF732 domain-containing protein" evidence="1">
    <location>
        <begin position="22"/>
        <end position="107"/>
    </location>
</feature>
<protein>
    <recommendedName>
        <fullName evidence="4">DUF732 domain-containing protein</fullName>
    </recommendedName>
</protein>
<feature type="signal peptide" evidence="1">
    <location>
        <begin position="1"/>
        <end position="21"/>
    </location>
</feature>
<keyword evidence="3" id="KW-1185">Reference proteome</keyword>
<name>A0A6N7KWK2_9ACTN</name>
<gene>
    <name evidence="2" type="ORF">F7Q99_28320</name>
</gene>